<dbReference type="PANTHER" id="PTHR19965">
    <property type="entry name" value="RNA AND EXPORT FACTOR BINDING PROTEIN"/>
    <property type="match status" value="1"/>
</dbReference>
<accession>R7Q7Q7</accession>
<evidence type="ECO:0000256" key="3">
    <source>
        <dbReference type="SAM" id="MobiDB-lite"/>
    </source>
</evidence>
<reference evidence="6" key="1">
    <citation type="journal article" date="2013" name="Proc. Natl. Acad. Sci. U.S.A.">
        <title>Genome structure and metabolic features in the red seaweed Chondrus crispus shed light on evolution of the Archaeplastida.</title>
        <authorList>
            <person name="Collen J."/>
            <person name="Porcel B."/>
            <person name="Carre W."/>
            <person name="Ball S.G."/>
            <person name="Chaparro C."/>
            <person name="Tonon T."/>
            <person name="Barbeyron T."/>
            <person name="Michel G."/>
            <person name="Noel B."/>
            <person name="Valentin K."/>
            <person name="Elias M."/>
            <person name="Artiguenave F."/>
            <person name="Arun A."/>
            <person name="Aury J.M."/>
            <person name="Barbosa-Neto J.F."/>
            <person name="Bothwell J.H."/>
            <person name="Bouget F.Y."/>
            <person name="Brillet L."/>
            <person name="Cabello-Hurtado F."/>
            <person name="Capella-Gutierrez S."/>
            <person name="Charrier B."/>
            <person name="Cladiere L."/>
            <person name="Cock J.M."/>
            <person name="Coelho S.M."/>
            <person name="Colleoni C."/>
            <person name="Czjzek M."/>
            <person name="Da Silva C."/>
            <person name="Delage L."/>
            <person name="Denoeud F."/>
            <person name="Deschamps P."/>
            <person name="Dittami S.M."/>
            <person name="Gabaldon T."/>
            <person name="Gachon C.M."/>
            <person name="Groisillier A."/>
            <person name="Herve C."/>
            <person name="Jabbari K."/>
            <person name="Katinka M."/>
            <person name="Kloareg B."/>
            <person name="Kowalczyk N."/>
            <person name="Labadie K."/>
            <person name="Leblanc C."/>
            <person name="Lopez P.J."/>
            <person name="McLachlan D.H."/>
            <person name="Meslet-Cladiere L."/>
            <person name="Moustafa A."/>
            <person name="Nehr Z."/>
            <person name="Nyvall Collen P."/>
            <person name="Panaud O."/>
            <person name="Partensky F."/>
            <person name="Poulain J."/>
            <person name="Rensing S.A."/>
            <person name="Rousvoal S."/>
            <person name="Samson G."/>
            <person name="Symeonidi A."/>
            <person name="Weissenbach J."/>
            <person name="Zambounis A."/>
            <person name="Wincker P."/>
            <person name="Boyen C."/>
        </authorList>
    </citation>
    <scope>NUCLEOTIDE SEQUENCE [LARGE SCALE GENOMIC DNA]</scope>
    <source>
        <strain evidence="6">cv. Stackhouse</strain>
    </source>
</reference>
<feature type="compositionally biased region" description="Basic and acidic residues" evidence="3">
    <location>
        <begin position="219"/>
        <end position="230"/>
    </location>
</feature>
<dbReference type="SUPFAM" id="SSF54928">
    <property type="entry name" value="RNA-binding domain, RBD"/>
    <property type="match status" value="1"/>
</dbReference>
<dbReference type="InterPro" id="IPR000504">
    <property type="entry name" value="RRM_dom"/>
</dbReference>
<keyword evidence="1 2" id="KW-0694">RNA-binding</keyword>
<protein>
    <submittedName>
        <fullName evidence="5">THO complex subunit 4-like</fullName>
    </submittedName>
</protein>
<evidence type="ECO:0000313" key="5">
    <source>
        <dbReference type="EMBL" id="CDF34572.1"/>
    </source>
</evidence>
<evidence type="ECO:0000259" key="4">
    <source>
        <dbReference type="PROSITE" id="PS50102"/>
    </source>
</evidence>
<dbReference type="KEGG" id="ccp:CHC_T00010158001"/>
<sequence length="348" mass="38165">MHHLPLLPHARRVPVRTHPHSLLLVHPHPPFFYAASSSPPLNLLSKMNHEPMLQDSQDAGAQEAVLQPASTYAAQGSAGAYRRRPIVVRDPKTGDTRVIQGGHQRGASVGVGVTYGNGAARGGYRGMDDAAEFEDAPVVKIVSGYRGRQIVVRDPAKRGATDINPQHVAGGPLGVRGGGVRKTNYYDRRGPRDTSYSPERYGDKRSGRGAPYYEDDEEDRRMYGRGRDQYDGSQMVAAHGYGDSRYDRDYYRNANAGHNGVPAHDDLTGKVVYVDNLSDDVTTRGLADLFSMVGTVKELRLLYDRQGNPNGSADIVFQHRADAEEAIKSLHNVPLNNRPMRLSMGNGL</sequence>
<dbReference type="Proteomes" id="UP000012073">
    <property type="component" value="Unassembled WGS sequence"/>
</dbReference>
<evidence type="ECO:0000256" key="1">
    <source>
        <dbReference type="ARBA" id="ARBA00022884"/>
    </source>
</evidence>
<feature type="compositionally biased region" description="Gly residues" evidence="3">
    <location>
        <begin position="171"/>
        <end position="180"/>
    </location>
</feature>
<dbReference type="PANTHER" id="PTHR19965:SF35">
    <property type="entry name" value="RNA ANNEALING PROTEIN YRA1"/>
    <property type="match status" value="1"/>
</dbReference>
<dbReference type="GO" id="GO:0003729">
    <property type="term" value="F:mRNA binding"/>
    <property type="evidence" value="ECO:0007669"/>
    <property type="project" value="TreeGrafter"/>
</dbReference>
<dbReference type="InterPro" id="IPR051229">
    <property type="entry name" value="ALYREF_mRNA_export"/>
</dbReference>
<dbReference type="STRING" id="2769.R7Q7Q7"/>
<dbReference type="PROSITE" id="PS50102">
    <property type="entry name" value="RRM"/>
    <property type="match status" value="1"/>
</dbReference>
<dbReference type="SMART" id="SM00360">
    <property type="entry name" value="RRM"/>
    <property type="match status" value="1"/>
</dbReference>
<proteinExistence type="predicted"/>
<dbReference type="GeneID" id="17322106"/>
<evidence type="ECO:0000313" key="6">
    <source>
        <dbReference type="Proteomes" id="UP000012073"/>
    </source>
</evidence>
<keyword evidence="6" id="KW-1185">Reference proteome</keyword>
<gene>
    <name evidence="5" type="ORF">CHC_T00010158001</name>
</gene>
<dbReference type="GO" id="GO:0006406">
    <property type="term" value="P:mRNA export from nucleus"/>
    <property type="evidence" value="ECO:0007669"/>
    <property type="project" value="TreeGrafter"/>
</dbReference>
<dbReference type="EMBL" id="HG001699">
    <property type="protein sequence ID" value="CDF34572.1"/>
    <property type="molecule type" value="Genomic_DNA"/>
</dbReference>
<organism evidence="5 6">
    <name type="scientific">Chondrus crispus</name>
    <name type="common">Carrageen Irish moss</name>
    <name type="synonym">Polymorpha crispa</name>
    <dbReference type="NCBI Taxonomy" id="2769"/>
    <lineage>
        <taxon>Eukaryota</taxon>
        <taxon>Rhodophyta</taxon>
        <taxon>Florideophyceae</taxon>
        <taxon>Rhodymeniophycidae</taxon>
        <taxon>Gigartinales</taxon>
        <taxon>Gigartinaceae</taxon>
        <taxon>Chondrus</taxon>
    </lineage>
</organism>
<dbReference type="InterPro" id="IPR035979">
    <property type="entry name" value="RBD_domain_sf"/>
</dbReference>
<dbReference type="GO" id="GO:0005634">
    <property type="term" value="C:nucleus"/>
    <property type="evidence" value="ECO:0007669"/>
    <property type="project" value="TreeGrafter"/>
</dbReference>
<dbReference type="AlphaFoldDB" id="R7Q7Q7"/>
<dbReference type="OrthoDB" id="1049195at2759"/>
<dbReference type="Pfam" id="PF00076">
    <property type="entry name" value="RRM_1"/>
    <property type="match status" value="1"/>
</dbReference>
<feature type="domain" description="RRM" evidence="4">
    <location>
        <begin position="270"/>
        <end position="347"/>
    </location>
</feature>
<feature type="region of interest" description="Disordered" evidence="3">
    <location>
        <begin position="156"/>
        <end position="231"/>
    </location>
</feature>
<dbReference type="Gene3D" id="3.30.70.330">
    <property type="match status" value="1"/>
</dbReference>
<dbReference type="CDD" id="cd12418">
    <property type="entry name" value="RRM_Aly_REF_like"/>
    <property type="match status" value="1"/>
</dbReference>
<dbReference type="InterPro" id="IPR012677">
    <property type="entry name" value="Nucleotide-bd_a/b_plait_sf"/>
</dbReference>
<dbReference type="RefSeq" id="XP_005714391.1">
    <property type="nucleotide sequence ID" value="XM_005714334.1"/>
</dbReference>
<name>R7Q7Q7_CHOCR</name>
<evidence type="ECO:0000256" key="2">
    <source>
        <dbReference type="PROSITE-ProRule" id="PRU00176"/>
    </source>
</evidence>
<dbReference type="Gramene" id="CDF34572">
    <property type="protein sequence ID" value="CDF34572"/>
    <property type="gene ID" value="CHC_T00010158001"/>
</dbReference>